<dbReference type="RefSeq" id="WP_115269095.1">
    <property type="nucleotide sequence ID" value="NZ_JAAKGB010000001.1"/>
</dbReference>
<dbReference type="OrthoDB" id="2226199at2"/>
<keyword evidence="1" id="KW-1133">Transmembrane helix</keyword>
<reference evidence="2 3" key="1">
    <citation type="submission" date="2018-06" db="EMBL/GenBank/DDBJ databases">
        <authorList>
            <consortium name="Pathogen Informatics"/>
            <person name="Doyle S."/>
        </authorList>
    </citation>
    <scope>NUCLEOTIDE SEQUENCE [LARGE SCALE GENOMIC DNA]</scope>
    <source>
        <strain evidence="2 3">NCTC12224</strain>
    </source>
</reference>
<dbReference type="EMBL" id="UHFN01000007">
    <property type="protein sequence ID" value="SUN60955.1"/>
    <property type="molecule type" value="Genomic_DNA"/>
</dbReference>
<accession>A0A380K7A0</accession>
<keyword evidence="1" id="KW-0472">Membrane</keyword>
<evidence type="ECO:0000256" key="1">
    <source>
        <dbReference type="SAM" id="Phobius"/>
    </source>
</evidence>
<dbReference type="Proteomes" id="UP000254924">
    <property type="component" value="Unassembled WGS sequence"/>
</dbReference>
<name>A0A380K7A0_9STRE</name>
<keyword evidence="3" id="KW-1185">Reference proteome</keyword>
<evidence type="ECO:0008006" key="4">
    <source>
        <dbReference type="Google" id="ProtNLM"/>
    </source>
</evidence>
<gene>
    <name evidence="2" type="ORF">NCTC12224_01248</name>
</gene>
<organism evidence="2 3">
    <name type="scientific">Streptococcus hyointestinalis</name>
    <dbReference type="NCBI Taxonomy" id="1337"/>
    <lineage>
        <taxon>Bacteria</taxon>
        <taxon>Bacillati</taxon>
        <taxon>Bacillota</taxon>
        <taxon>Bacilli</taxon>
        <taxon>Lactobacillales</taxon>
        <taxon>Streptococcaceae</taxon>
        <taxon>Streptococcus</taxon>
    </lineage>
</organism>
<evidence type="ECO:0000313" key="2">
    <source>
        <dbReference type="EMBL" id="SUN60955.1"/>
    </source>
</evidence>
<proteinExistence type="predicted"/>
<dbReference type="GeneID" id="78356575"/>
<dbReference type="AlphaFoldDB" id="A0A380K7A0"/>
<protein>
    <recommendedName>
        <fullName evidence="4">Membrane associated protein</fullName>
    </recommendedName>
</protein>
<sequence>MEKSLLGLFTAFLAAICFALAIPAFKKKRYGLGIIFLLNTFTNLVNTIHAFYGTLF</sequence>
<keyword evidence="1" id="KW-0812">Transmembrane</keyword>
<evidence type="ECO:0000313" key="3">
    <source>
        <dbReference type="Proteomes" id="UP000254924"/>
    </source>
</evidence>
<feature type="transmembrane region" description="Helical" evidence="1">
    <location>
        <begin position="31"/>
        <end position="52"/>
    </location>
</feature>